<dbReference type="EMBL" id="QLLK01000014">
    <property type="protein sequence ID" value="RAI85018.1"/>
    <property type="molecule type" value="Genomic_DNA"/>
</dbReference>
<sequence length="145" mass="16302">MNTPKLVGKFLLPISLLIISLTIFSCSVNLEDKVVGTWQGYDFMFQKTEGPDIVVTINGGLEQHLRSKLILSDDGTFQKLVGEYDNGKGTWLVEDDKLITTYVNGEELIYTLLKVTDKELMTMHEVDLKTPDGTLKGKIILSYTR</sequence>
<name>A0A327NY63_9BACT</name>
<proteinExistence type="predicted"/>
<dbReference type="Proteomes" id="UP000249610">
    <property type="component" value="Unassembled WGS sequence"/>
</dbReference>
<dbReference type="PROSITE" id="PS51257">
    <property type="entry name" value="PROKAR_LIPOPROTEIN"/>
    <property type="match status" value="1"/>
</dbReference>
<comment type="caution">
    <text evidence="1">The sequence shown here is derived from an EMBL/GenBank/DDBJ whole genome shotgun (WGS) entry which is preliminary data.</text>
</comment>
<evidence type="ECO:0008006" key="3">
    <source>
        <dbReference type="Google" id="ProtNLM"/>
    </source>
</evidence>
<gene>
    <name evidence="1" type="ORF">LV83_03812</name>
</gene>
<dbReference type="OrthoDB" id="820403at2"/>
<organism evidence="1 2">
    <name type="scientific">Algoriphagus yeomjeoni</name>
    <dbReference type="NCBI Taxonomy" id="291403"/>
    <lineage>
        <taxon>Bacteria</taxon>
        <taxon>Pseudomonadati</taxon>
        <taxon>Bacteroidota</taxon>
        <taxon>Cytophagia</taxon>
        <taxon>Cytophagales</taxon>
        <taxon>Cyclobacteriaceae</taxon>
        <taxon>Algoriphagus</taxon>
    </lineage>
</organism>
<keyword evidence="2" id="KW-1185">Reference proteome</keyword>
<accession>A0A327NY63</accession>
<reference evidence="1 2" key="1">
    <citation type="submission" date="2018-06" db="EMBL/GenBank/DDBJ databases">
        <title>Genomic Encyclopedia of Archaeal and Bacterial Type Strains, Phase II (KMG-II): from individual species to whole genera.</title>
        <authorList>
            <person name="Goeker M."/>
        </authorList>
    </citation>
    <scope>NUCLEOTIDE SEQUENCE [LARGE SCALE GENOMIC DNA]</scope>
    <source>
        <strain evidence="1 2">DSM 23446</strain>
    </source>
</reference>
<evidence type="ECO:0000313" key="1">
    <source>
        <dbReference type="EMBL" id="RAI85018.1"/>
    </source>
</evidence>
<evidence type="ECO:0000313" key="2">
    <source>
        <dbReference type="Proteomes" id="UP000249610"/>
    </source>
</evidence>
<dbReference type="AlphaFoldDB" id="A0A327NY63"/>
<dbReference type="RefSeq" id="WP_111613125.1">
    <property type="nucleotide sequence ID" value="NZ_QLLK01000014.1"/>
</dbReference>
<protein>
    <recommendedName>
        <fullName evidence="3">Lipocalin-like protein</fullName>
    </recommendedName>
</protein>